<feature type="domain" description="Helix-turn-helix" evidence="1">
    <location>
        <begin position="81"/>
        <end position="139"/>
    </location>
</feature>
<sequence length="196" mass="22304">LRPTDFQVDDKFFQEKCGLSMRSCLSPIVSNIFMEHSEKMALDSAQHKPSLWPRYLDDELVLVVWDDTGHQSPQETTHTGRYLNFNCNHPSHGKRGLIQSLHNIASSVCQERQDLVNEISSRRSDLQLNGYSQGFIDSANNSKGSSLLHNEQQPLGSVYIPYAKDVSEKFKRIENRYNIMTQDLVNEITAGEVICS</sequence>
<feature type="non-terminal residue" evidence="2">
    <location>
        <position position="1"/>
    </location>
</feature>
<proteinExistence type="predicted"/>
<evidence type="ECO:0000313" key="2">
    <source>
        <dbReference type="EMBL" id="PNF25737.1"/>
    </source>
</evidence>
<name>A0A2J7QAY5_9NEOP</name>
<protein>
    <recommendedName>
        <fullName evidence="1">Helix-turn-helix domain-containing protein</fullName>
    </recommendedName>
</protein>
<keyword evidence="3" id="KW-1185">Reference proteome</keyword>
<dbReference type="PANTHER" id="PTHR21301:SF10">
    <property type="entry name" value="REVERSE TRANSCRIPTASE DOMAIN-CONTAINING PROTEIN"/>
    <property type="match status" value="1"/>
</dbReference>
<gene>
    <name evidence="2" type="ORF">B7P43_G14161</name>
</gene>
<dbReference type="AlphaFoldDB" id="A0A2J7QAY5"/>
<dbReference type="InParanoid" id="A0A2J7QAY5"/>
<dbReference type="EMBL" id="NEVH01016310">
    <property type="protein sequence ID" value="PNF25737.1"/>
    <property type="molecule type" value="Genomic_DNA"/>
</dbReference>
<evidence type="ECO:0000259" key="1">
    <source>
        <dbReference type="Pfam" id="PF26215"/>
    </source>
</evidence>
<reference evidence="2 3" key="1">
    <citation type="submission" date="2017-12" db="EMBL/GenBank/DDBJ databases">
        <title>Hemimetabolous genomes reveal molecular basis of termite eusociality.</title>
        <authorList>
            <person name="Harrison M.C."/>
            <person name="Jongepier E."/>
            <person name="Robertson H.M."/>
            <person name="Arning N."/>
            <person name="Bitard-Feildel T."/>
            <person name="Chao H."/>
            <person name="Childers C.P."/>
            <person name="Dinh H."/>
            <person name="Doddapaneni H."/>
            <person name="Dugan S."/>
            <person name="Gowin J."/>
            <person name="Greiner C."/>
            <person name="Han Y."/>
            <person name="Hu H."/>
            <person name="Hughes D.S.T."/>
            <person name="Huylmans A.-K."/>
            <person name="Kemena C."/>
            <person name="Kremer L.P.M."/>
            <person name="Lee S.L."/>
            <person name="Lopez-Ezquerra A."/>
            <person name="Mallet L."/>
            <person name="Monroy-Kuhn J.M."/>
            <person name="Moser A."/>
            <person name="Murali S.C."/>
            <person name="Muzny D.M."/>
            <person name="Otani S."/>
            <person name="Piulachs M.-D."/>
            <person name="Poelchau M."/>
            <person name="Qu J."/>
            <person name="Schaub F."/>
            <person name="Wada-Katsumata A."/>
            <person name="Worley K.C."/>
            <person name="Xie Q."/>
            <person name="Ylla G."/>
            <person name="Poulsen M."/>
            <person name="Gibbs R.A."/>
            <person name="Schal C."/>
            <person name="Richards S."/>
            <person name="Belles X."/>
            <person name="Korb J."/>
            <person name="Bornberg-Bauer E."/>
        </authorList>
    </citation>
    <scope>NUCLEOTIDE SEQUENCE [LARGE SCALE GENOMIC DNA]</scope>
    <source>
        <tissue evidence="2">Whole body</tissue>
    </source>
</reference>
<organism evidence="2 3">
    <name type="scientific">Cryptotermes secundus</name>
    <dbReference type="NCBI Taxonomy" id="105785"/>
    <lineage>
        <taxon>Eukaryota</taxon>
        <taxon>Metazoa</taxon>
        <taxon>Ecdysozoa</taxon>
        <taxon>Arthropoda</taxon>
        <taxon>Hexapoda</taxon>
        <taxon>Insecta</taxon>
        <taxon>Pterygota</taxon>
        <taxon>Neoptera</taxon>
        <taxon>Polyneoptera</taxon>
        <taxon>Dictyoptera</taxon>
        <taxon>Blattodea</taxon>
        <taxon>Blattoidea</taxon>
        <taxon>Termitoidae</taxon>
        <taxon>Kalotermitidae</taxon>
        <taxon>Cryptotermitinae</taxon>
        <taxon>Cryptotermes</taxon>
    </lineage>
</organism>
<comment type="caution">
    <text evidence="2">The sequence shown here is derived from an EMBL/GenBank/DDBJ whole genome shotgun (WGS) entry which is preliminary data.</text>
</comment>
<accession>A0A2J7QAY5</accession>
<dbReference type="InterPro" id="IPR058912">
    <property type="entry name" value="HTH_animal"/>
</dbReference>
<dbReference type="OrthoDB" id="10018421at2759"/>
<dbReference type="Proteomes" id="UP000235965">
    <property type="component" value="Unassembled WGS sequence"/>
</dbReference>
<evidence type="ECO:0000313" key="3">
    <source>
        <dbReference type="Proteomes" id="UP000235965"/>
    </source>
</evidence>
<dbReference type="PANTHER" id="PTHR21301">
    <property type="entry name" value="REVERSE TRANSCRIPTASE"/>
    <property type="match status" value="1"/>
</dbReference>
<dbReference type="Pfam" id="PF26215">
    <property type="entry name" value="HTH_animal"/>
    <property type="match status" value="1"/>
</dbReference>